<organism evidence="2 3">
    <name type="scientific">Chionoecetes opilio</name>
    <name type="common">Atlantic snow crab</name>
    <name type="synonym">Cancer opilio</name>
    <dbReference type="NCBI Taxonomy" id="41210"/>
    <lineage>
        <taxon>Eukaryota</taxon>
        <taxon>Metazoa</taxon>
        <taxon>Ecdysozoa</taxon>
        <taxon>Arthropoda</taxon>
        <taxon>Crustacea</taxon>
        <taxon>Multicrustacea</taxon>
        <taxon>Malacostraca</taxon>
        <taxon>Eumalacostraca</taxon>
        <taxon>Eucarida</taxon>
        <taxon>Decapoda</taxon>
        <taxon>Pleocyemata</taxon>
        <taxon>Brachyura</taxon>
        <taxon>Eubrachyura</taxon>
        <taxon>Majoidea</taxon>
        <taxon>Majidae</taxon>
        <taxon>Chionoecetes</taxon>
    </lineage>
</organism>
<feature type="compositionally biased region" description="Polar residues" evidence="1">
    <location>
        <begin position="19"/>
        <end position="32"/>
    </location>
</feature>
<gene>
    <name evidence="2" type="ORF">GWK47_001187</name>
</gene>
<proteinExistence type="predicted"/>
<protein>
    <submittedName>
        <fullName evidence="2">Uncharacterized protein</fullName>
    </submittedName>
</protein>
<sequence>MGEIVGSLGLIPTRGSASLATVSSKANPQHGSHTLGGGTRGEIEGRPGKISQTEDRGPKPPGSHPWGDTWNEHGKGTAVLGRVAKTPAGLALAWSRAVRFNRVVDPSNINAIREILPFESDFGNVGRGLTAAPGWDGVAVNCNGIIILCQKVEEDIRALRPFGVIDWARTRGGGNCSSSGVKSNVGHDVEWVAVEVFKVEQCMSLGLGFNCHQVGPVGVGTECKLANLPLETCRET</sequence>
<evidence type="ECO:0000313" key="2">
    <source>
        <dbReference type="EMBL" id="KAG0715917.1"/>
    </source>
</evidence>
<evidence type="ECO:0000313" key="3">
    <source>
        <dbReference type="Proteomes" id="UP000770661"/>
    </source>
</evidence>
<feature type="compositionally biased region" description="Basic and acidic residues" evidence="1">
    <location>
        <begin position="41"/>
        <end position="58"/>
    </location>
</feature>
<dbReference type="AlphaFoldDB" id="A0A8J4XYA2"/>
<evidence type="ECO:0000256" key="1">
    <source>
        <dbReference type="SAM" id="MobiDB-lite"/>
    </source>
</evidence>
<dbReference type="EMBL" id="JACEEZ010019228">
    <property type="protein sequence ID" value="KAG0715917.1"/>
    <property type="molecule type" value="Genomic_DNA"/>
</dbReference>
<keyword evidence="3" id="KW-1185">Reference proteome</keyword>
<dbReference type="Proteomes" id="UP000770661">
    <property type="component" value="Unassembled WGS sequence"/>
</dbReference>
<name>A0A8J4XYA2_CHIOP</name>
<comment type="caution">
    <text evidence="2">The sequence shown here is derived from an EMBL/GenBank/DDBJ whole genome shotgun (WGS) entry which is preliminary data.</text>
</comment>
<accession>A0A8J4XYA2</accession>
<reference evidence="2" key="1">
    <citation type="submission" date="2020-07" db="EMBL/GenBank/DDBJ databases">
        <title>The High-quality genome of the commercially important snow crab, Chionoecetes opilio.</title>
        <authorList>
            <person name="Jeong J.-H."/>
            <person name="Ryu S."/>
        </authorList>
    </citation>
    <scope>NUCLEOTIDE SEQUENCE</scope>
    <source>
        <strain evidence="2">MADBK_172401_WGS</strain>
        <tissue evidence="2">Digestive gland</tissue>
    </source>
</reference>
<feature type="region of interest" description="Disordered" evidence="1">
    <location>
        <begin position="19"/>
        <end position="74"/>
    </location>
</feature>